<keyword evidence="1" id="KW-1133">Transmembrane helix</keyword>
<dbReference type="GO" id="GO:0043164">
    <property type="term" value="P:Gram-negative-bacterium-type cell wall biogenesis"/>
    <property type="evidence" value="ECO:0007669"/>
    <property type="project" value="TreeGrafter"/>
</dbReference>
<evidence type="ECO:0000256" key="1">
    <source>
        <dbReference type="SAM" id="Phobius"/>
    </source>
</evidence>
<dbReference type="RefSeq" id="WP_195169987.1">
    <property type="nucleotide sequence ID" value="NZ_CP062983.1"/>
</dbReference>
<keyword evidence="1" id="KW-0812">Transmembrane</keyword>
<name>A0A7S8IDU6_9CHLR</name>
<dbReference type="Proteomes" id="UP000594468">
    <property type="component" value="Chromosome"/>
</dbReference>
<gene>
    <name evidence="3" type="ORF">G4Y79_19835</name>
</gene>
<evidence type="ECO:0000313" key="4">
    <source>
        <dbReference type="Proteomes" id="UP000594468"/>
    </source>
</evidence>
<dbReference type="GO" id="GO:0000270">
    <property type="term" value="P:peptidoglycan metabolic process"/>
    <property type="evidence" value="ECO:0007669"/>
    <property type="project" value="TreeGrafter"/>
</dbReference>
<sequence>MARPPMRRTRRVLNVILIILAVWICVVIALAVHIDSVGRIDNAQESDTIIVLGAGLLRGGRAGPAMIRRVERGAALWQQGYAQNIICTGGYTEHHPRSEAEACREILLNAGVPYDAIYMEETSTSTEENAMYSREIMDAQDWETALVVSDAYHIFRADWLFHKAGIEAVFSPVPPEEITGRPSYNYQIMRELLALHWQAFKDLLGLPFTSFPPA</sequence>
<keyword evidence="4" id="KW-1185">Reference proteome</keyword>
<dbReference type="AlphaFoldDB" id="A0A7S8IDU6"/>
<dbReference type="CDD" id="cd06259">
    <property type="entry name" value="YdcF-like"/>
    <property type="match status" value="1"/>
</dbReference>
<dbReference type="EMBL" id="CP062983">
    <property type="protein sequence ID" value="QPC81916.1"/>
    <property type="molecule type" value="Genomic_DNA"/>
</dbReference>
<dbReference type="Gene3D" id="3.40.50.620">
    <property type="entry name" value="HUPs"/>
    <property type="match status" value="1"/>
</dbReference>
<dbReference type="InterPro" id="IPR051599">
    <property type="entry name" value="Cell_Envelope_Assoc"/>
</dbReference>
<dbReference type="InterPro" id="IPR003848">
    <property type="entry name" value="DUF218"/>
</dbReference>
<dbReference type="PANTHER" id="PTHR30336">
    <property type="entry name" value="INNER MEMBRANE PROTEIN, PROBABLE PERMEASE"/>
    <property type="match status" value="1"/>
</dbReference>
<organism evidence="3 4">
    <name type="scientific">Phototrophicus methaneseepsis</name>
    <dbReference type="NCBI Taxonomy" id="2710758"/>
    <lineage>
        <taxon>Bacteria</taxon>
        <taxon>Bacillati</taxon>
        <taxon>Chloroflexota</taxon>
        <taxon>Candidatus Thermofontia</taxon>
        <taxon>Phototrophicales</taxon>
        <taxon>Phototrophicaceae</taxon>
        <taxon>Phototrophicus</taxon>
    </lineage>
</organism>
<evidence type="ECO:0000313" key="3">
    <source>
        <dbReference type="EMBL" id="QPC81916.1"/>
    </source>
</evidence>
<reference evidence="3 4" key="1">
    <citation type="submission" date="2020-02" db="EMBL/GenBank/DDBJ databases">
        <authorList>
            <person name="Zheng R.K."/>
            <person name="Sun C.M."/>
        </authorList>
    </citation>
    <scope>NUCLEOTIDE SEQUENCE [LARGE SCALE GENOMIC DNA]</scope>
    <source>
        <strain evidence="4">rifampicinis</strain>
    </source>
</reference>
<dbReference type="InterPro" id="IPR014729">
    <property type="entry name" value="Rossmann-like_a/b/a_fold"/>
</dbReference>
<proteinExistence type="predicted"/>
<feature type="transmembrane region" description="Helical" evidence="1">
    <location>
        <begin position="12"/>
        <end position="34"/>
    </location>
</feature>
<dbReference type="Pfam" id="PF02698">
    <property type="entry name" value="DUF218"/>
    <property type="match status" value="1"/>
</dbReference>
<evidence type="ECO:0000259" key="2">
    <source>
        <dbReference type="Pfam" id="PF02698"/>
    </source>
</evidence>
<keyword evidence="1" id="KW-0472">Membrane</keyword>
<protein>
    <submittedName>
        <fullName evidence="3">YdcF family protein</fullName>
    </submittedName>
</protein>
<dbReference type="GO" id="GO:0005886">
    <property type="term" value="C:plasma membrane"/>
    <property type="evidence" value="ECO:0007669"/>
    <property type="project" value="TreeGrafter"/>
</dbReference>
<dbReference type="PANTHER" id="PTHR30336:SF4">
    <property type="entry name" value="ENVELOPE BIOGENESIS FACTOR ELYC"/>
    <property type="match status" value="1"/>
</dbReference>
<accession>A0A7S8IDU6</accession>
<feature type="domain" description="DUF218" evidence="2">
    <location>
        <begin position="47"/>
        <end position="193"/>
    </location>
</feature>
<dbReference type="KEGG" id="pmet:G4Y79_19835"/>